<accession>D7E554</accession>
<proteinExistence type="predicted"/>
<keyword evidence="1 3" id="KW-0723">Serine/threonine-protein kinase</keyword>
<dbReference type="Proteomes" id="UP000001511">
    <property type="component" value="Chromosome"/>
</dbReference>
<dbReference type="Pfam" id="PF13581">
    <property type="entry name" value="HATPase_c_2"/>
    <property type="match status" value="1"/>
</dbReference>
<dbReference type="RefSeq" id="WP_013190869.1">
    <property type="nucleotide sequence ID" value="NC_014248.1"/>
</dbReference>
<protein>
    <submittedName>
        <fullName evidence="3">Putative anti-sigma regulatory factor, serine/threonine protein kinase</fullName>
    </submittedName>
</protein>
<evidence type="ECO:0000313" key="3">
    <source>
        <dbReference type="EMBL" id="ADI63851.1"/>
    </source>
</evidence>
<dbReference type="PANTHER" id="PTHR35526:SF3">
    <property type="entry name" value="ANTI-SIGMA-F FACTOR RSBW"/>
    <property type="match status" value="1"/>
</dbReference>
<keyword evidence="3" id="KW-0808">Transferase</keyword>
<dbReference type="CDD" id="cd16936">
    <property type="entry name" value="HATPase_RsbW-like"/>
    <property type="match status" value="1"/>
</dbReference>
<name>D7E554_NOSA0</name>
<evidence type="ECO:0000256" key="1">
    <source>
        <dbReference type="ARBA" id="ARBA00022527"/>
    </source>
</evidence>
<dbReference type="InterPro" id="IPR003594">
    <property type="entry name" value="HATPase_dom"/>
</dbReference>
<feature type="domain" description="Histidine kinase/HSP90-like ATPase" evidence="2">
    <location>
        <begin position="33"/>
        <end position="138"/>
    </location>
</feature>
<reference evidence="3 4" key="1">
    <citation type="journal article" date="2010" name="PLoS ONE">
        <title>Genome erosion in a nitrogen-fixing vertically transmitted endosymbiotic multicellular cyanobacterium.</title>
        <authorList>
            <person name="Ran L."/>
            <person name="Larsson J."/>
            <person name="Vigil-Stenman T."/>
            <person name="Nylander J.A."/>
            <person name="Ininbergs K."/>
            <person name="Zheng W.W."/>
            <person name="Lapidus A."/>
            <person name="Lowry S."/>
            <person name="Haselkorn R."/>
            <person name="Bergman B."/>
        </authorList>
    </citation>
    <scope>NUCLEOTIDE SEQUENCE [LARGE SCALE GENOMIC DNA]</scope>
    <source>
        <strain evidence="3 4">0708</strain>
    </source>
</reference>
<gene>
    <name evidence="3" type="ordered locus">Aazo_1701</name>
</gene>
<dbReference type="HOGENOM" id="CLU_090336_16_0_3"/>
<sequence>MLTIVQQDHLTVKSDLKFFNQVQQWFEKFSLQYLIQRGWSKSQLYRLNLALVEGFTNAVRHAHLSLPPETTIEIELSLWMDRLEMRIWDYGKPFDPNEVPEPKPDNLQDHGYGWVIIRRVADHFVYERDSDSRNCLLIVR</sequence>
<dbReference type="AlphaFoldDB" id="D7E554"/>
<dbReference type="eggNOG" id="COG2172">
    <property type="taxonomic scope" value="Bacteria"/>
</dbReference>
<dbReference type="InterPro" id="IPR050267">
    <property type="entry name" value="Anti-sigma-factor_SerPK"/>
</dbReference>
<evidence type="ECO:0000313" key="4">
    <source>
        <dbReference type="Proteomes" id="UP000001511"/>
    </source>
</evidence>
<dbReference type="EMBL" id="CP002059">
    <property type="protein sequence ID" value="ADI63851.1"/>
    <property type="molecule type" value="Genomic_DNA"/>
</dbReference>
<dbReference type="Gene3D" id="3.30.565.10">
    <property type="entry name" value="Histidine kinase-like ATPase, C-terminal domain"/>
    <property type="match status" value="1"/>
</dbReference>
<dbReference type="InterPro" id="IPR036890">
    <property type="entry name" value="HATPase_C_sf"/>
</dbReference>
<keyword evidence="3" id="KW-0418">Kinase</keyword>
<evidence type="ECO:0000259" key="2">
    <source>
        <dbReference type="Pfam" id="PF13581"/>
    </source>
</evidence>
<dbReference type="PANTHER" id="PTHR35526">
    <property type="entry name" value="ANTI-SIGMA-F FACTOR RSBW-RELATED"/>
    <property type="match status" value="1"/>
</dbReference>
<dbReference type="STRING" id="551115.Aazo_1701"/>
<dbReference type="KEGG" id="naz:Aazo_1701"/>
<keyword evidence="4" id="KW-1185">Reference proteome</keyword>
<dbReference type="OrthoDB" id="9798941at2"/>
<dbReference type="SUPFAM" id="SSF55874">
    <property type="entry name" value="ATPase domain of HSP90 chaperone/DNA topoisomerase II/histidine kinase"/>
    <property type="match status" value="1"/>
</dbReference>
<dbReference type="GO" id="GO:0004674">
    <property type="term" value="F:protein serine/threonine kinase activity"/>
    <property type="evidence" value="ECO:0007669"/>
    <property type="project" value="UniProtKB-KW"/>
</dbReference>
<organism evidence="3 4">
    <name type="scientific">Nostoc azollae (strain 0708)</name>
    <name type="common">Anabaena azollae (strain 0708)</name>
    <dbReference type="NCBI Taxonomy" id="551115"/>
    <lineage>
        <taxon>Bacteria</taxon>
        <taxon>Bacillati</taxon>
        <taxon>Cyanobacteriota</taxon>
        <taxon>Cyanophyceae</taxon>
        <taxon>Nostocales</taxon>
        <taxon>Nostocaceae</taxon>
        <taxon>Trichormus</taxon>
    </lineage>
</organism>